<dbReference type="GO" id="GO:0005739">
    <property type="term" value="C:mitochondrion"/>
    <property type="evidence" value="ECO:0007669"/>
    <property type="project" value="TreeGrafter"/>
</dbReference>
<keyword evidence="3 4" id="KW-0472">Membrane</keyword>
<feature type="signal peptide" evidence="6">
    <location>
        <begin position="1"/>
        <end position="19"/>
    </location>
</feature>
<dbReference type="InterPro" id="IPR018108">
    <property type="entry name" value="MCP_transmembrane"/>
</dbReference>
<keyword evidence="5" id="KW-0813">Transport</keyword>
<keyword evidence="2 4" id="KW-0812">Transmembrane</keyword>
<organism evidence="7">
    <name type="scientific">Hanusia phi</name>
    <dbReference type="NCBI Taxonomy" id="3032"/>
    <lineage>
        <taxon>Eukaryota</taxon>
        <taxon>Cryptophyceae</taxon>
        <taxon>Pyrenomonadales</taxon>
        <taxon>Geminigeraceae</taxon>
        <taxon>Hanusia</taxon>
    </lineage>
</organism>
<evidence type="ECO:0000313" key="7">
    <source>
        <dbReference type="EMBL" id="CAD8485830.1"/>
    </source>
</evidence>
<protein>
    <submittedName>
        <fullName evidence="7">Uncharacterized protein</fullName>
    </submittedName>
</protein>
<dbReference type="Pfam" id="PF00153">
    <property type="entry name" value="Mito_carr"/>
    <property type="match status" value="1"/>
</dbReference>
<dbReference type="PANTHER" id="PTHR46181:SF3">
    <property type="entry name" value="MITOCHONDRIAL GLYCINE TRANSPORTER"/>
    <property type="match status" value="1"/>
</dbReference>
<comment type="similarity">
    <text evidence="5">Belongs to the mitochondrial carrier (TC 2.A.29) family.</text>
</comment>
<keyword evidence="6" id="KW-0732">Signal</keyword>
<dbReference type="GO" id="GO:1904983">
    <property type="term" value="P:glycine import into mitochondrion"/>
    <property type="evidence" value="ECO:0007669"/>
    <property type="project" value="TreeGrafter"/>
</dbReference>
<name>A0A7S0EJY1_9CRYP</name>
<dbReference type="PROSITE" id="PS50920">
    <property type="entry name" value="SOLCAR"/>
    <property type="match status" value="1"/>
</dbReference>
<dbReference type="GO" id="GO:0015187">
    <property type="term" value="F:glycine transmembrane transporter activity"/>
    <property type="evidence" value="ECO:0007669"/>
    <property type="project" value="TreeGrafter"/>
</dbReference>
<dbReference type="EMBL" id="HBEO01016711">
    <property type="protein sequence ID" value="CAD8485830.1"/>
    <property type="molecule type" value="Transcribed_RNA"/>
</dbReference>
<evidence type="ECO:0000256" key="2">
    <source>
        <dbReference type="ARBA" id="ARBA00022692"/>
    </source>
</evidence>
<accession>A0A7S0EJY1</accession>
<evidence type="ECO:0000256" key="5">
    <source>
        <dbReference type="RuleBase" id="RU000488"/>
    </source>
</evidence>
<feature type="chain" id="PRO_5031495038" evidence="6">
    <location>
        <begin position="20"/>
        <end position="340"/>
    </location>
</feature>
<sequence>MSRCLVVTLSAILCRLVGSGAMHTVEIKHIERPFHKYHIACILSSVSDTSRSQFFTALHSARNKIEGGAVSGLVQASVFHPWDRALYLSQTERRSFLNRNNWIHPFQGISQTLALRIISASIFFPLEETLAPLAETFCGNKNLAQFVAGNAAGGISAAAINPIQAIRAATFSKMDKNPSSNPHFLNTAREMALKGGIRPFLRGIRPTVGRDLVFGGFFSFLRRDFTNRISTGDLPPNPFLCFACDIAAATIATTFSSPFNYARNIMYSSPPGVRELRTMTLIGGLFKKAARQPNFLQSLIFLQNNLKIGVATLRVAFSMALAASTYRTYTAFDKKHDKSH</sequence>
<dbReference type="InterPro" id="IPR023395">
    <property type="entry name" value="MCP_dom_sf"/>
</dbReference>
<evidence type="ECO:0000256" key="6">
    <source>
        <dbReference type="SAM" id="SignalP"/>
    </source>
</evidence>
<evidence type="ECO:0000256" key="3">
    <source>
        <dbReference type="ARBA" id="ARBA00023136"/>
    </source>
</evidence>
<dbReference type="AlphaFoldDB" id="A0A7S0EJY1"/>
<gene>
    <name evidence="7" type="ORF">HPHI1048_LOCUS11400</name>
</gene>
<dbReference type="SUPFAM" id="SSF103506">
    <property type="entry name" value="Mitochondrial carrier"/>
    <property type="match status" value="1"/>
</dbReference>
<feature type="repeat" description="Solcar" evidence="4">
    <location>
        <begin position="140"/>
        <end position="228"/>
    </location>
</feature>
<evidence type="ECO:0000256" key="4">
    <source>
        <dbReference type="PROSITE-ProRule" id="PRU00282"/>
    </source>
</evidence>
<evidence type="ECO:0000256" key="1">
    <source>
        <dbReference type="ARBA" id="ARBA00004141"/>
    </source>
</evidence>
<dbReference type="GO" id="GO:0016020">
    <property type="term" value="C:membrane"/>
    <property type="evidence" value="ECO:0007669"/>
    <property type="project" value="UniProtKB-SubCell"/>
</dbReference>
<reference evidence="7" key="1">
    <citation type="submission" date="2021-01" db="EMBL/GenBank/DDBJ databases">
        <authorList>
            <person name="Corre E."/>
            <person name="Pelletier E."/>
            <person name="Niang G."/>
            <person name="Scheremetjew M."/>
            <person name="Finn R."/>
            <person name="Kale V."/>
            <person name="Holt S."/>
            <person name="Cochrane G."/>
            <person name="Meng A."/>
            <person name="Brown T."/>
            <person name="Cohen L."/>
        </authorList>
    </citation>
    <scope>NUCLEOTIDE SEQUENCE</scope>
    <source>
        <strain evidence="7">CCMP325</strain>
    </source>
</reference>
<dbReference type="PANTHER" id="PTHR46181">
    <property type="entry name" value="MITOCHONDRIAL GLYCINE TRANSPORTER"/>
    <property type="match status" value="1"/>
</dbReference>
<proteinExistence type="inferred from homology"/>
<dbReference type="Gene3D" id="1.50.40.10">
    <property type="entry name" value="Mitochondrial carrier domain"/>
    <property type="match status" value="1"/>
</dbReference>
<comment type="subcellular location">
    <subcellularLocation>
        <location evidence="1">Membrane</location>
        <topology evidence="1">Multi-pass membrane protein</topology>
    </subcellularLocation>
</comment>